<protein>
    <recommendedName>
        <fullName evidence="8">Magnesium transport protein CorA</fullName>
    </recommendedName>
</protein>
<keyword evidence="7 8" id="KW-0472">Membrane</keyword>
<dbReference type="SUPFAM" id="SSF143865">
    <property type="entry name" value="CorA soluble domain-like"/>
    <property type="match status" value="1"/>
</dbReference>
<dbReference type="SUPFAM" id="SSF144083">
    <property type="entry name" value="Magnesium transport protein CorA, transmembrane region"/>
    <property type="match status" value="1"/>
</dbReference>
<dbReference type="CDD" id="cd12828">
    <property type="entry name" value="TmCorA-like_1"/>
    <property type="match status" value="1"/>
</dbReference>
<dbReference type="Proteomes" id="UP001354989">
    <property type="component" value="Plasmid pPP1"/>
</dbReference>
<sequence>MSYPFTSLSSKSGHLPGSTIHVGEKRAHKTSIDIVHYDGQELIGITDPTTDQLLDCQKKAGVSWIRVSGLHETNIIAEIGRLFHLHPLTVEDILNTNHRPKAEEFEDHLFITFRALKMMDNNLKQDQMSLVLGRGWVLSFEEQDHSRYATIIQHLEQHKGKARGRKSDYLFYRLIDVVVDDYFKLSEYFEVTNESLEDKVIRPDEKDYLPTIQRSKRQIFQCRKALMALREALVVVRRGNDALIHPSTLIYIEDVYEHTHHVIDDIEVQRDILASALDIYLSGQSNKMNQIMQVLTIISTIFIPLTFICGLYGMNFQFMPELTWRYGYFGVLLLMGIMAGIMLWLFRKKGWL</sequence>
<keyword evidence="9" id="KW-0614">Plasmid</keyword>
<evidence type="ECO:0000256" key="7">
    <source>
        <dbReference type="ARBA" id="ARBA00023136"/>
    </source>
</evidence>
<geneLocation type="plasmid" evidence="9 10">
    <name>pPP1</name>
</geneLocation>
<dbReference type="InterPro" id="IPR004488">
    <property type="entry name" value="Mg/Co-transport_prot_CorA"/>
</dbReference>
<organism evidence="9 10">
    <name type="scientific">Persicobacter psychrovividus</name>
    <dbReference type="NCBI Taxonomy" id="387638"/>
    <lineage>
        <taxon>Bacteria</taxon>
        <taxon>Pseudomonadati</taxon>
        <taxon>Bacteroidota</taxon>
        <taxon>Cytophagia</taxon>
        <taxon>Cytophagales</taxon>
        <taxon>Persicobacteraceae</taxon>
        <taxon>Persicobacter</taxon>
    </lineage>
</organism>
<evidence type="ECO:0000256" key="6">
    <source>
        <dbReference type="ARBA" id="ARBA00022989"/>
    </source>
</evidence>
<keyword evidence="8" id="KW-0460">Magnesium</keyword>
<name>A0ABM7VI51_9BACT</name>
<comment type="subcellular location">
    <subcellularLocation>
        <location evidence="1">Cell membrane</location>
        <topology evidence="1">Multi-pass membrane protein</topology>
    </subcellularLocation>
    <subcellularLocation>
        <location evidence="8">Membrane</location>
        <topology evidence="8">Multi-pass membrane protein</topology>
    </subcellularLocation>
</comment>
<evidence type="ECO:0000256" key="3">
    <source>
        <dbReference type="ARBA" id="ARBA00022448"/>
    </source>
</evidence>
<keyword evidence="8" id="KW-0406">Ion transport</keyword>
<dbReference type="RefSeq" id="WP_332921003.1">
    <property type="nucleotide sequence ID" value="NZ_AP025293.1"/>
</dbReference>
<dbReference type="Pfam" id="PF01544">
    <property type="entry name" value="CorA"/>
    <property type="match status" value="1"/>
</dbReference>
<keyword evidence="4 8" id="KW-1003">Cell membrane</keyword>
<reference evidence="9 10" key="1">
    <citation type="submission" date="2021-12" db="EMBL/GenBank/DDBJ databases">
        <title>Genome sequencing of bacteria with rrn-lacking chromosome and rrn-plasmid.</title>
        <authorList>
            <person name="Anda M."/>
            <person name="Iwasaki W."/>
        </authorList>
    </citation>
    <scope>NUCLEOTIDE SEQUENCE [LARGE SCALE GENOMIC DNA]</scope>
    <source>
        <strain evidence="9 10">NBRC 101262</strain>
        <plasmid evidence="9 10">pPP1</plasmid>
    </source>
</reference>
<dbReference type="NCBIfam" id="TIGR00383">
    <property type="entry name" value="corA"/>
    <property type="match status" value="1"/>
</dbReference>
<dbReference type="EMBL" id="AP025293">
    <property type="protein sequence ID" value="BDD00649.1"/>
    <property type="molecule type" value="Genomic_DNA"/>
</dbReference>
<evidence type="ECO:0000313" key="10">
    <source>
        <dbReference type="Proteomes" id="UP001354989"/>
    </source>
</evidence>
<feature type="transmembrane region" description="Helical" evidence="8">
    <location>
        <begin position="326"/>
        <end position="346"/>
    </location>
</feature>
<gene>
    <name evidence="8 9" type="primary">corA</name>
    <name evidence="9" type="ORF">PEPS_29290</name>
</gene>
<evidence type="ECO:0000256" key="5">
    <source>
        <dbReference type="ARBA" id="ARBA00022692"/>
    </source>
</evidence>
<accession>A0ABM7VI51</accession>
<evidence type="ECO:0000256" key="4">
    <source>
        <dbReference type="ARBA" id="ARBA00022475"/>
    </source>
</evidence>
<evidence type="ECO:0000313" key="9">
    <source>
        <dbReference type="EMBL" id="BDD00649.1"/>
    </source>
</evidence>
<keyword evidence="10" id="KW-1185">Reference proteome</keyword>
<feature type="transmembrane region" description="Helical" evidence="8">
    <location>
        <begin position="294"/>
        <end position="314"/>
    </location>
</feature>
<keyword evidence="6 8" id="KW-1133">Transmembrane helix</keyword>
<dbReference type="InterPro" id="IPR002523">
    <property type="entry name" value="MgTranspt_CorA/ZnTranspt_ZntB"/>
</dbReference>
<dbReference type="InterPro" id="IPR045861">
    <property type="entry name" value="CorA_cytoplasmic_dom"/>
</dbReference>
<dbReference type="Gene3D" id="1.20.58.340">
    <property type="entry name" value="Magnesium transport protein CorA, transmembrane region"/>
    <property type="match status" value="2"/>
</dbReference>
<evidence type="ECO:0000256" key="2">
    <source>
        <dbReference type="ARBA" id="ARBA00009765"/>
    </source>
</evidence>
<dbReference type="PANTHER" id="PTHR46494:SF1">
    <property type="entry name" value="CORA FAMILY METAL ION TRANSPORTER (EUROFUNG)"/>
    <property type="match status" value="1"/>
</dbReference>
<keyword evidence="5 8" id="KW-0812">Transmembrane</keyword>
<dbReference type="Gene3D" id="3.30.460.20">
    <property type="entry name" value="CorA soluble domain-like"/>
    <property type="match status" value="1"/>
</dbReference>
<dbReference type="InterPro" id="IPR045863">
    <property type="entry name" value="CorA_TM1_TM2"/>
</dbReference>
<comment type="similarity">
    <text evidence="2 8">Belongs to the CorA metal ion transporter (MIT) (TC 1.A.35) family.</text>
</comment>
<keyword evidence="3 8" id="KW-0813">Transport</keyword>
<comment type="function">
    <text evidence="8">Mediates influx of magnesium ions.</text>
</comment>
<evidence type="ECO:0000256" key="8">
    <source>
        <dbReference type="RuleBase" id="RU362010"/>
    </source>
</evidence>
<evidence type="ECO:0000256" key="1">
    <source>
        <dbReference type="ARBA" id="ARBA00004651"/>
    </source>
</evidence>
<dbReference type="PANTHER" id="PTHR46494">
    <property type="entry name" value="CORA FAMILY METAL ION TRANSPORTER (EUROFUNG)"/>
    <property type="match status" value="1"/>
</dbReference>
<proteinExistence type="inferred from homology"/>